<feature type="coiled-coil region" evidence="5">
    <location>
        <begin position="132"/>
        <end position="184"/>
    </location>
</feature>
<evidence type="ECO:0000256" key="5">
    <source>
        <dbReference type="SAM" id="Coils"/>
    </source>
</evidence>
<evidence type="ECO:0000256" key="1">
    <source>
        <dbReference type="ARBA" id="ARBA00004123"/>
    </source>
</evidence>
<keyword evidence="5" id="KW-0175">Coiled coil</keyword>
<keyword evidence="8" id="KW-1185">Reference proteome</keyword>
<evidence type="ECO:0000256" key="4">
    <source>
        <dbReference type="ARBA" id="ARBA00023242"/>
    </source>
</evidence>
<comment type="caution">
    <text evidence="7">The sequence shown here is derived from an EMBL/GenBank/DDBJ whole genome shotgun (WGS) entry which is preliminary data.</text>
</comment>
<proteinExistence type="predicted"/>
<sequence length="242" mass="27542">MDQFDSFRDANWDLIDINSFIDEEAPIDFFWNDQTQNLRTVAELEAPLSSAALQECIETECPRKRVRNESCSKQGNKACRERLRREKLNESLGSLTRLGAAIGSSSKFSDLCSVLEPGRPVKTDKMAILGDAIRVLNQLKTESEEYKEMNQKLMEEIKTLKEEKNELREEKLALRAGKERMEQELKATASPASFIPPHPAAYQPAVNKMAVFPSYGYVPMWQYLQPSSRDTSQDHKLRPPAA</sequence>
<keyword evidence="3" id="KW-0804">Transcription</keyword>
<evidence type="ECO:0000313" key="7">
    <source>
        <dbReference type="EMBL" id="KAG5588139.1"/>
    </source>
</evidence>
<dbReference type="OrthoDB" id="515493at2759"/>
<dbReference type="InterPro" id="IPR044818">
    <property type="entry name" value="ILR3-like"/>
</dbReference>
<dbReference type="SUPFAM" id="SSF47459">
    <property type="entry name" value="HLH, helix-loop-helix DNA-binding domain"/>
    <property type="match status" value="1"/>
</dbReference>
<reference evidence="7 8" key="1">
    <citation type="submission" date="2020-09" db="EMBL/GenBank/DDBJ databases">
        <title>De no assembly of potato wild relative species, Solanum commersonii.</title>
        <authorList>
            <person name="Cho K."/>
        </authorList>
    </citation>
    <scope>NUCLEOTIDE SEQUENCE [LARGE SCALE GENOMIC DNA]</scope>
    <source>
        <strain evidence="7">LZ3.2</strain>
        <tissue evidence="7">Leaf</tissue>
    </source>
</reference>
<comment type="subcellular location">
    <subcellularLocation>
        <location evidence="1">Nucleus</location>
    </subcellularLocation>
</comment>
<accession>A0A9J5XIK6</accession>
<dbReference type="GO" id="GO:0003700">
    <property type="term" value="F:DNA-binding transcription factor activity"/>
    <property type="evidence" value="ECO:0007669"/>
    <property type="project" value="InterPro"/>
</dbReference>
<dbReference type="AlphaFoldDB" id="A0A9J5XIK6"/>
<dbReference type="InterPro" id="IPR011598">
    <property type="entry name" value="bHLH_dom"/>
</dbReference>
<keyword evidence="2" id="KW-0805">Transcription regulation</keyword>
<organism evidence="7 8">
    <name type="scientific">Solanum commersonii</name>
    <name type="common">Commerson's wild potato</name>
    <name type="synonym">Commerson's nightshade</name>
    <dbReference type="NCBI Taxonomy" id="4109"/>
    <lineage>
        <taxon>Eukaryota</taxon>
        <taxon>Viridiplantae</taxon>
        <taxon>Streptophyta</taxon>
        <taxon>Embryophyta</taxon>
        <taxon>Tracheophyta</taxon>
        <taxon>Spermatophyta</taxon>
        <taxon>Magnoliopsida</taxon>
        <taxon>eudicotyledons</taxon>
        <taxon>Gunneridae</taxon>
        <taxon>Pentapetalae</taxon>
        <taxon>asterids</taxon>
        <taxon>lamiids</taxon>
        <taxon>Solanales</taxon>
        <taxon>Solanaceae</taxon>
        <taxon>Solanoideae</taxon>
        <taxon>Solaneae</taxon>
        <taxon>Solanum</taxon>
    </lineage>
</organism>
<dbReference type="EMBL" id="JACXVP010000009">
    <property type="protein sequence ID" value="KAG5588139.1"/>
    <property type="molecule type" value="Genomic_DNA"/>
</dbReference>
<evidence type="ECO:0000313" key="8">
    <source>
        <dbReference type="Proteomes" id="UP000824120"/>
    </source>
</evidence>
<dbReference type="GO" id="GO:0046983">
    <property type="term" value="F:protein dimerization activity"/>
    <property type="evidence" value="ECO:0007669"/>
    <property type="project" value="InterPro"/>
</dbReference>
<gene>
    <name evidence="7" type="ORF">H5410_048573</name>
</gene>
<dbReference type="PROSITE" id="PS50888">
    <property type="entry name" value="BHLH"/>
    <property type="match status" value="1"/>
</dbReference>
<dbReference type="Proteomes" id="UP000824120">
    <property type="component" value="Chromosome 9"/>
</dbReference>
<dbReference type="GO" id="GO:0006879">
    <property type="term" value="P:intracellular iron ion homeostasis"/>
    <property type="evidence" value="ECO:0007669"/>
    <property type="project" value="InterPro"/>
</dbReference>
<evidence type="ECO:0000256" key="3">
    <source>
        <dbReference type="ARBA" id="ARBA00023163"/>
    </source>
</evidence>
<feature type="domain" description="BHLH" evidence="6">
    <location>
        <begin position="72"/>
        <end position="139"/>
    </location>
</feature>
<dbReference type="SMART" id="SM00353">
    <property type="entry name" value="HLH"/>
    <property type="match status" value="1"/>
</dbReference>
<dbReference type="PANTHER" id="PTHR46133:SF9">
    <property type="entry name" value="TRANSCRIPTION FACTOR BHLH104"/>
    <property type="match status" value="1"/>
</dbReference>
<protein>
    <recommendedName>
        <fullName evidence="6">BHLH domain-containing protein</fullName>
    </recommendedName>
</protein>
<keyword evidence="4" id="KW-0539">Nucleus</keyword>
<dbReference type="GO" id="GO:0005634">
    <property type="term" value="C:nucleus"/>
    <property type="evidence" value="ECO:0007669"/>
    <property type="project" value="UniProtKB-SubCell"/>
</dbReference>
<dbReference type="PANTHER" id="PTHR46133">
    <property type="entry name" value="BHLH TRANSCRIPTION FACTOR"/>
    <property type="match status" value="1"/>
</dbReference>
<evidence type="ECO:0000256" key="2">
    <source>
        <dbReference type="ARBA" id="ARBA00023015"/>
    </source>
</evidence>
<dbReference type="CDD" id="cd11446">
    <property type="entry name" value="bHLH_AtILR3_like"/>
    <property type="match status" value="1"/>
</dbReference>
<dbReference type="Gene3D" id="4.10.280.10">
    <property type="entry name" value="Helix-loop-helix DNA-binding domain"/>
    <property type="match status" value="1"/>
</dbReference>
<dbReference type="Pfam" id="PF00010">
    <property type="entry name" value="HLH"/>
    <property type="match status" value="1"/>
</dbReference>
<dbReference type="InterPro" id="IPR036638">
    <property type="entry name" value="HLH_DNA-bd_sf"/>
</dbReference>
<name>A0A9J5XIK6_SOLCO</name>
<evidence type="ECO:0000259" key="6">
    <source>
        <dbReference type="PROSITE" id="PS50888"/>
    </source>
</evidence>